<comment type="caution">
    <text evidence="2">The sequence shown here is derived from an EMBL/GenBank/DDBJ whole genome shotgun (WGS) entry which is preliminary data.</text>
</comment>
<dbReference type="EMBL" id="BMLG01000001">
    <property type="protein sequence ID" value="GGM19077.1"/>
    <property type="molecule type" value="Genomic_DNA"/>
</dbReference>
<reference evidence="2" key="1">
    <citation type="journal article" date="2014" name="Int. J. Syst. Evol. Microbiol.">
        <title>Complete genome sequence of Corynebacterium casei LMG S-19264T (=DSM 44701T), isolated from a smear-ripened cheese.</title>
        <authorList>
            <consortium name="US DOE Joint Genome Institute (JGI-PGF)"/>
            <person name="Walter F."/>
            <person name="Albersmeier A."/>
            <person name="Kalinowski J."/>
            <person name="Ruckert C."/>
        </authorList>
    </citation>
    <scope>NUCLEOTIDE SEQUENCE</scope>
    <source>
        <strain evidence="2">CGMCC 1.6333</strain>
    </source>
</reference>
<keyword evidence="1" id="KW-0812">Transmembrane</keyword>
<keyword evidence="1" id="KW-0472">Membrane</keyword>
<evidence type="ECO:0000313" key="3">
    <source>
        <dbReference type="Proteomes" id="UP000618460"/>
    </source>
</evidence>
<organism evidence="2 3">
    <name type="scientific">Paraliobacillus quinghaiensis</name>
    <dbReference type="NCBI Taxonomy" id="470815"/>
    <lineage>
        <taxon>Bacteria</taxon>
        <taxon>Bacillati</taxon>
        <taxon>Bacillota</taxon>
        <taxon>Bacilli</taxon>
        <taxon>Bacillales</taxon>
        <taxon>Bacillaceae</taxon>
        <taxon>Paraliobacillus</taxon>
    </lineage>
</organism>
<gene>
    <name evidence="2" type="ORF">GCM10011351_01120</name>
</gene>
<feature type="transmembrane region" description="Helical" evidence="1">
    <location>
        <begin position="15"/>
        <end position="36"/>
    </location>
</feature>
<proteinExistence type="predicted"/>
<dbReference type="Proteomes" id="UP000618460">
    <property type="component" value="Unassembled WGS sequence"/>
</dbReference>
<reference evidence="2" key="2">
    <citation type="submission" date="2020-09" db="EMBL/GenBank/DDBJ databases">
        <authorList>
            <person name="Sun Q."/>
            <person name="Zhou Y."/>
        </authorList>
    </citation>
    <scope>NUCLEOTIDE SEQUENCE</scope>
    <source>
        <strain evidence="2">CGMCC 1.6333</strain>
    </source>
</reference>
<keyword evidence="3" id="KW-1185">Reference proteome</keyword>
<keyword evidence="1" id="KW-1133">Transmembrane helix</keyword>
<dbReference type="AlphaFoldDB" id="A0A917WPD3"/>
<evidence type="ECO:0000256" key="1">
    <source>
        <dbReference type="SAM" id="Phobius"/>
    </source>
</evidence>
<evidence type="ECO:0000313" key="2">
    <source>
        <dbReference type="EMBL" id="GGM19077.1"/>
    </source>
</evidence>
<evidence type="ECO:0008006" key="4">
    <source>
        <dbReference type="Google" id="ProtNLM"/>
    </source>
</evidence>
<accession>A0A917WPD3</accession>
<dbReference type="RefSeq" id="WP_117152660.1">
    <property type="nucleotide sequence ID" value="NZ_BMLG01000001.1"/>
</dbReference>
<protein>
    <recommendedName>
        <fullName evidence="4">DUF4083 domain-containing protein</fullName>
    </recommendedName>
</protein>
<sequence>MILAASAGGLHWGDILFTLFSFLFIIAVIVGIVLLFSTSKKKGKRLERVEAKLDKLLAEKEK</sequence>
<name>A0A917WPD3_9BACI</name>